<comment type="caution">
    <text evidence="1">The sequence shown here is derived from an EMBL/GenBank/DDBJ whole genome shotgun (WGS) entry which is preliminary data.</text>
</comment>
<sequence length="104" mass="12188">MFGISEKEYDRQQHAERLNRITSKSLVYQELLSRSVPDDLVFIGETAIRKSFIHSISRYKHESGHGTTIRYFDFELNGYSDRMTTYLSISDKTMPFSEIQKLLS</sequence>
<protein>
    <submittedName>
        <fullName evidence="1">Uncharacterized protein</fullName>
    </submittedName>
</protein>
<dbReference type="RefSeq" id="WP_004947926.1">
    <property type="nucleotide sequence ID" value="NZ_KB849643.1"/>
</dbReference>
<organism evidence="1 2">
    <name type="scientific">Acinetobacter soli NIPH 2899</name>
    <dbReference type="NCBI Taxonomy" id="1217677"/>
    <lineage>
        <taxon>Bacteria</taxon>
        <taxon>Pseudomonadati</taxon>
        <taxon>Pseudomonadota</taxon>
        <taxon>Gammaproteobacteria</taxon>
        <taxon>Moraxellales</taxon>
        <taxon>Moraxellaceae</taxon>
        <taxon>Acinetobacter</taxon>
    </lineage>
</organism>
<keyword evidence="2" id="KW-1185">Reference proteome</keyword>
<dbReference type="Proteomes" id="UP000018433">
    <property type="component" value="Unassembled WGS sequence"/>
</dbReference>
<name>A0ABP2U5X1_9GAMM</name>
<reference evidence="1 2" key="1">
    <citation type="submission" date="2013-02" db="EMBL/GenBank/DDBJ databases">
        <title>The Genome Sequence of Acinetobacter soli NIPH 2899.</title>
        <authorList>
            <consortium name="The Broad Institute Genome Sequencing Platform"/>
            <consortium name="The Broad Institute Genome Sequencing Center for Infectious Disease"/>
            <person name="Cerqueira G."/>
            <person name="Feldgarden M."/>
            <person name="Courvalin P."/>
            <person name="Perichon B."/>
            <person name="Grillot-Courvalin C."/>
            <person name="Clermont D."/>
            <person name="Rocha E."/>
            <person name="Yoon E.-J."/>
            <person name="Nemec A."/>
            <person name="Walker B."/>
            <person name="Young S.K."/>
            <person name="Zeng Q."/>
            <person name="Gargeya S."/>
            <person name="Fitzgerald M."/>
            <person name="Haas B."/>
            <person name="Abouelleil A."/>
            <person name="Alvarado L."/>
            <person name="Arachchi H.M."/>
            <person name="Berlin A.M."/>
            <person name="Chapman S.B."/>
            <person name="Dewar J."/>
            <person name="Goldberg J."/>
            <person name="Griggs A."/>
            <person name="Gujja S."/>
            <person name="Hansen M."/>
            <person name="Howarth C."/>
            <person name="Imamovic A."/>
            <person name="Larimer J."/>
            <person name="McCowan C."/>
            <person name="Murphy C."/>
            <person name="Neiman D."/>
            <person name="Pearson M."/>
            <person name="Priest M."/>
            <person name="Roberts A."/>
            <person name="Saif S."/>
            <person name="Shea T."/>
            <person name="Sisk P."/>
            <person name="Sykes S."/>
            <person name="Wortman J."/>
            <person name="Nusbaum C."/>
            <person name="Birren B."/>
        </authorList>
    </citation>
    <scope>NUCLEOTIDE SEQUENCE [LARGE SCALE GENOMIC DNA]</scope>
    <source>
        <strain evidence="1 2">NIPH 2899</strain>
    </source>
</reference>
<proteinExistence type="predicted"/>
<evidence type="ECO:0000313" key="2">
    <source>
        <dbReference type="Proteomes" id="UP000018433"/>
    </source>
</evidence>
<accession>A0ABP2U5X1</accession>
<evidence type="ECO:0000313" key="1">
    <source>
        <dbReference type="EMBL" id="ENV60171.1"/>
    </source>
</evidence>
<dbReference type="EMBL" id="APPV01000011">
    <property type="protein sequence ID" value="ENV60171.1"/>
    <property type="molecule type" value="Genomic_DNA"/>
</dbReference>
<gene>
    <name evidence="1" type="ORF">F950_02733</name>
</gene>